<dbReference type="Proteomes" id="UP000422221">
    <property type="component" value="Unassembled WGS sequence"/>
</dbReference>
<proteinExistence type="inferred from homology"/>
<dbReference type="EMBL" id="VWMK01000007">
    <property type="protein sequence ID" value="KAA3766386.1"/>
    <property type="molecule type" value="Genomic_DNA"/>
</dbReference>
<dbReference type="PANTHER" id="PTHR24320">
    <property type="entry name" value="RETINOL DEHYDROGENASE"/>
    <property type="match status" value="1"/>
</dbReference>
<reference evidence="3 4" key="1">
    <citation type="journal article" date="2019" name="Nat. Med.">
        <title>A library of human gut bacterial isolates paired with longitudinal multiomics data enables mechanistic microbiome research.</title>
        <authorList>
            <person name="Poyet M."/>
            <person name="Groussin M."/>
            <person name="Gibbons S.M."/>
            <person name="Avila-Pacheco J."/>
            <person name="Jiang X."/>
            <person name="Kearney S.M."/>
            <person name="Perrotta A.R."/>
            <person name="Berdy B."/>
            <person name="Zhao S."/>
            <person name="Lieberman T.D."/>
            <person name="Swanson P.K."/>
            <person name="Smith M."/>
            <person name="Roesemann S."/>
            <person name="Alexander J.E."/>
            <person name="Rich S.A."/>
            <person name="Livny J."/>
            <person name="Vlamakis H."/>
            <person name="Clish C."/>
            <person name="Bullock K."/>
            <person name="Deik A."/>
            <person name="Scott J."/>
            <person name="Pierce K.A."/>
            <person name="Xavier R.J."/>
            <person name="Alm E.J."/>
        </authorList>
    </citation>
    <scope>NUCLEOTIDE SEQUENCE [LARGE SCALE GENOMIC DNA]</scope>
    <source>
        <strain evidence="3 4">BIOML-A10</strain>
    </source>
</reference>
<dbReference type="PROSITE" id="PS51257">
    <property type="entry name" value="PROKAR_LIPOPROTEIN"/>
    <property type="match status" value="1"/>
</dbReference>
<evidence type="ECO:0000256" key="2">
    <source>
        <dbReference type="ARBA" id="ARBA00023002"/>
    </source>
</evidence>
<organism evidence="3 4">
    <name type="scientific">Bacteroides salyersiae</name>
    <dbReference type="NCBI Taxonomy" id="291644"/>
    <lineage>
        <taxon>Bacteria</taxon>
        <taxon>Pseudomonadati</taxon>
        <taxon>Bacteroidota</taxon>
        <taxon>Bacteroidia</taxon>
        <taxon>Bacteroidales</taxon>
        <taxon>Bacteroidaceae</taxon>
        <taxon>Bacteroides</taxon>
    </lineage>
</organism>
<comment type="caution">
    <text evidence="3">The sequence shown here is derived from an EMBL/GenBank/DDBJ whole genome shotgun (WGS) entry which is preliminary data.</text>
</comment>
<gene>
    <name evidence="3" type="ORF">F3F73_08995</name>
</gene>
<accession>A0A7J4XK07</accession>
<evidence type="ECO:0000313" key="3">
    <source>
        <dbReference type="EMBL" id="KAA3766386.1"/>
    </source>
</evidence>
<name>A0A7J4XK07_9BACE</name>
<dbReference type="PANTHER" id="PTHR24320:SF148">
    <property type="entry name" value="NAD(P)-BINDING ROSSMANN-FOLD SUPERFAMILY PROTEIN"/>
    <property type="match status" value="1"/>
</dbReference>
<dbReference type="PRINTS" id="PR00081">
    <property type="entry name" value="GDHRDH"/>
</dbReference>
<dbReference type="Pfam" id="PF00106">
    <property type="entry name" value="adh_short"/>
    <property type="match status" value="2"/>
</dbReference>
<dbReference type="InterPro" id="IPR036291">
    <property type="entry name" value="NAD(P)-bd_dom_sf"/>
</dbReference>
<sequence>MERNLAIITGADGGMGTEITKAVAFAGYHVIMACYNPVKAEPVKQRIIRETGNMDLEILPLDLASMESVSAFTGLVLGRAHRVALLMNNAGTMETGLHITVDGMERTVSVNYVGPYLLTRKLLPLMGRGTRIVNMVSCTYAIGKLHFPDFFFFGRKGKFWRIPVYSNTKLALLLFTLELAERVEERGITVNAADPGIVSTDIITMHQWFDPLTDIFFRPFIRTPMQGASTAVGLLLDKRLAGKTGTFNLNNHSKPLSNKYINHVQKRLLWDETEKQVKKWL</sequence>
<keyword evidence="2" id="KW-0560">Oxidoreductase</keyword>
<dbReference type="AlphaFoldDB" id="A0A7J4XK07"/>
<evidence type="ECO:0000313" key="4">
    <source>
        <dbReference type="Proteomes" id="UP000422221"/>
    </source>
</evidence>
<dbReference type="SUPFAM" id="SSF51735">
    <property type="entry name" value="NAD(P)-binding Rossmann-fold domains"/>
    <property type="match status" value="1"/>
</dbReference>
<comment type="similarity">
    <text evidence="1">Belongs to the short-chain dehydrogenases/reductases (SDR) family.</text>
</comment>
<dbReference type="GO" id="GO:0016491">
    <property type="term" value="F:oxidoreductase activity"/>
    <property type="evidence" value="ECO:0007669"/>
    <property type="project" value="UniProtKB-KW"/>
</dbReference>
<evidence type="ECO:0000256" key="1">
    <source>
        <dbReference type="ARBA" id="ARBA00006484"/>
    </source>
</evidence>
<dbReference type="Gene3D" id="3.40.50.720">
    <property type="entry name" value="NAD(P)-binding Rossmann-like Domain"/>
    <property type="match status" value="1"/>
</dbReference>
<protein>
    <submittedName>
        <fullName evidence="3">SDR family NAD(P)-dependent oxidoreductase</fullName>
    </submittedName>
</protein>
<dbReference type="InterPro" id="IPR002347">
    <property type="entry name" value="SDR_fam"/>
</dbReference>